<name>A0ACC7NV34_9BACL</name>
<proteinExistence type="predicted"/>
<dbReference type="EMBL" id="JBJURJ010000005">
    <property type="protein sequence ID" value="MFM9328335.1"/>
    <property type="molecule type" value="Genomic_DNA"/>
</dbReference>
<gene>
    <name evidence="1" type="primary">modA</name>
    <name evidence="1" type="ORF">ACI1P1_08565</name>
</gene>
<dbReference type="Proteomes" id="UP001631969">
    <property type="component" value="Unassembled WGS sequence"/>
</dbReference>
<sequence length="291" mass="30765">MLMNGKWTKLTMACALALAAFTGLAGCGEKDEPAGAAAAASPSAVSAAASLSPSPTKTPEPVELIISAAASLTESLNEIKTLYAQKAPHVKLTFNYGASGTLQQQIEQGAPADLFLSAGKKQMDALVSKQLIDSATAKNLLLNDLVLVVSADSKLSITKVEDLAKDEVKKLAVGTPESVPAGSYAKETLTYYKLWETLQPKIVLTKDVKQVLSYVETGNTEAGFVYKTDASSSKNAKIILTADPASHAAIEYPIGVVKATKQPAAAKEFYNYLQTKEALDVFVKYGFTLPK</sequence>
<organism evidence="1 2">
    <name type="scientific">Paenibacillus mesotrionivorans</name>
    <dbReference type="NCBI Taxonomy" id="3160968"/>
    <lineage>
        <taxon>Bacteria</taxon>
        <taxon>Bacillati</taxon>
        <taxon>Bacillota</taxon>
        <taxon>Bacilli</taxon>
        <taxon>Bacillales</taxon>
        <taxon>Paenibacillaceae</taxon>
        <taxon>Paenibacillus</taxon>
    </lineage>
</organism>
<keyword evidence="2" id="KW-1185">Reference proteome</keyword>
<reference evidence="1" key="1">
    <citation type="submission" date="2024-12" db="EMBL/GenBank/DDBJ databases">
        <authorList>
            <person name="Wu N."/>
        </authorList>
    </citation>
    <scope>NUCLEOTIDE SEQUENCE</scope>
    <source>
        <strain evidence="1">P15</strain>
    </source>
</reference>
<protein>
    <submittedName>
        <fullName evidence="1">Molybdate ABC transporter substrate-binding protein</fullName>
    </submittedName>
</protein>
<evidence type="ECO:0000313" key="2">
    <source>
        <dbReference type="Proteomes" id="UP001631969"/>
    </source>
</evidence>
<accession>A0ACC7NV34</accession>
<comment type="caution">
    <text evidence="1">The sequence shown here is derived from an EMBL/GenBank/DDBJ whole genome shotgun (WGS) entry which is preliminary data.</text>
</comment>
<evidence type="ECO:0000313" key="1">
    <source>
        <dbReference type="EMBL" id="MFM9328335.1"/>
    </source>
</evidence>